<organism evidence="2 3">
    <name type="scientific">Mahella australiensis (strain DSM 15567 / CIP 107919 / 50-1 BON)</name>
    <dbReference type="NCBI Taxonomy" id="697281"/>
    <lineage>
        <taxon>Bacteria</taxon>
        <taxon>Bacillati</taxon>
        <taxon>Bacillota</taxon>
        <taxon>Clostridia</taxon>
        <taxon>Thermoanaerobacterales</taxon>
        <taxon>Thermoanaerobacterales Family IV. Incertae Sedis</taxon>
        <taxon>Mahella</taxon>
    </lineage>
</organism>
<dbReference type="Proteomes" id="UP000008457">
    <property type="component" value="Chromosome"/>
</dbReference>
<protein>
    <submittedName>
        <fullName evidence="2">PilT protein domain protein</fullName>
    </submittedName>
</protein>
<dbReference type="SUPFAM" id="SSF88723">
    <property type="entry name" value="PIN domain-like"/>
    <property type="match status" value="1"/>
</dbReference>
<dbReference type="STRING" id="697281.Mahau_1431"/>
<dbReference type="PANTHER" id="PTHR34610:SF3">
    <property type="entry name" value="SSL7007 PROTEIN"/>
    <property type="match status" value="1"/>
</dbReference>
<dbReference type="Pfam" id="PF13470">
    <property type="entry name" value="PIN_3"/>
    <property type="match status" value="1"/>
</dbReference>
<evidence type="ECO:0000259" key="1">
    <source>
        <dbReference type="SMART" id="SM00670"/>
    </source>
</evidence>
<dbReference type="KEGG" id="mas:Mahau_1431"/>
<evidence type="ECO:0000313" key="3">
    <source>
        <dbReference type="Proteomes" id="UP000008457"/>
    </source>
</evidence>
<dbReference type="eggNOG" id="COG1569">
    <property type="taxonomic scope" value="Bacteria"/>
</dbReference>
<proteinExistence type="predicted"/>
<sequence>MRAVIDTNVLISGMISNKSFPAKVLDYWVMRRFIPVISGEIVKEYSAVLLRDKFSALGSIKERLDLLDRLLSLDQVIVVNPQLKIEVITEDPKDNIFLECAVVGECEFIISGDQHLLQVKGYNGIKIVTAREFIDKIDNT</sequence>
<dbReference type="SMART" id="SM00670">
    <property type="entry name" value="PINc"/>
    <property type="match status" value="1"/>
</dbReference>
<dbReference type="InterPro" id="IPR002716">
    <property type="entry name" value="PIN_dom"/>
</dbReference>
<dbReference type="InterPro" id="IPR029060">
    <property type="entry name" value="PIN-like_dom_sf"/>
</dbReference>
<dbReference type="InterPro" id="IPR002850">
    <property type="entry name" value="PIN_toxin-like"/>
</dbReference>
<dbReference type="RefSeq" id="WP_013781053.1">
    <property type="nucleotide sequence ID" value="NC_015520.1"/>
</dbReference>
<dbReference type="HOGENOM" id="CLU_116617_3_0_9"/>
<dbReference type="OrthoDB" id="32918at2"/>
<keyword evidence="3" id="KW-1185">Reference proteome</keyword>
<evidence type="ECO:0000313" key="2">
    <source>
        <dbReference type="EMBL" id="AEE96624.1"/>
    </source>
</evidence>
<reference evidence="3" key="1">
    <citation type="submission" date="2010-11" db="EMBL/GenBank/DDBJ databases">
        <title>The complete genome of Mahella australiensis DSM 15567.</title>
        <authorList>
            <consortium name="US DOE Joint Genome Institute (JGI-PGF)"/>
            <person name="Lucas S."/>
            <person name="Copeland A."/>
            <person name="Lapidus A."/>
            <person name="Bruce D."/>
            <person name="Goodwin L."/>
            <person name="Pitluck S."/>
            <person name="Kyrpides N."/>
            <person name="Mavromatis K."/>
            <person name="Pagani I."/>
            <person name="Ivanova N."/>
            <person name="Teshima H."/>
            <person name="Brettin T."/>
            <person name="Detter J.C."/>
            <person name="Han C."/>
            <person name="Tapia R."/>
            <person name="Land M."/>
            <person name="Hauser L."/>
            <person name="Markowitz V."/>
            <person name="Cheng J.-F."/>
            <person name="Hugenholtz P."/>
            <person name="Woyke T."/>
            <person name="Wu D."/>
            <person name="Spring S."/>
            <person name="Pukall R."/>
            <person name="Steenblock K."/>
            <person name="Schneider S."/>
            <person name="Klenk H.-P."/>
            <person name="Eisen J.A."/>
        </authorList>
    </citation>
    <scope>NUCLEOTIDE SEQUENCE [LARGE SCALE GENOMIC DNA]</scope>
    <source>
        <strain evidence="3">DSM 15567 / CIP 107919 / 50-1 BON</strain>
    </source>
</reference>
<accession>F3ZXV4</accession>
<dbReference type="PANTHER" id="PTHR34610">
    <property type="entry name" value="SSL7007 PROTEIN"/>
    <property type="match status" value="1"/>
</dbReference>
<feature type="domain" description="PIN" evidence="1">
    <location>
        <begin position="1"/>
        <end position="118"/>
    </location>
</feature>
<gene>
    <name evidence="2" type="ordered locus">Mahau_1431</name>
</gene>
<name>F3ZXV4_MAHA5</name>
<dbReference type="NCBIfam" id="TIGR00305">
    <property type="entry name" value="putative toxin-antitoxin system toxin component, PIN family"/>
    <property type="match status" value="1"/>
</dbReference>
<reference evidence="2 3" key="2">
    <citation type="journal article" date="2011" name="Stand. Genomic Sci.">
        <title>Complete genome sequence of Mahella australiensis type strain (50-1 BON).</title>
        <authorList>
            <person name="Sikorski J."/>
            <person name="Teshima H."/>
            <person name="Nolan M."/>
            <person name="Lucas S."/>
            <person name="Hammon N."/>
            <person name="Deshpande S."/>
            <person name="Cheng J.F."/>
            <person name="Pitluck S."/>
            <person name="Liolios K."/>
            <person name="Pagani I."/>
            <person name="Ivanova N."/>
            <person name="Huntemann M."/>
            <person name="Mavromatis K."/>
            <person name="Ovchinikova G."/>
            <person name="Pati A."/>
            <person name="Tapia R."/>
            <person name="Han C."/>
            <person name="Goodwin L."/>
            <person name="Chen A."/>
            <person name="Palaniappan K."/>
            <person name="Land M."/>
            <person name="Hauser L."/>
            <person name="Ngatchou-Djao O.D."/>
            <person name="Rohde M."/>
            <person name="Pukall R."/>
            <person name="Spring S."/>
            <person name="Abt B."/>
            <person name="Goker M."/>
            <person name="Detter J.C."/>
            <person name="Woyke T."/>
            <person name="Bristow J."/>
            <person name="Markowitz V."/>
            <person name="Hugenholtz P."/>
            <person name="Eisen J.A."/>
            <person name="Kyrpides N.C."/>
            <person name="Klenk H.P."/>
            <person name="Lapidus A."/>
        </authorList>
    </citation>
    <scope>NUCLEOTIDE SEQUENCE [LARGE SCALE GENOMIC DNA]</scope>
    <source>
        <strain evidence="3">DSM 15567 / CIP 107919 / 50-1 BON</strain>
    </source>
</reference>
<dbReference type="EMBL" id="CP002360">
    <property type="protein sequence ID" value="AEE96624.1"/>
    <property type="molecule type" value="Genomic_DNA"/>
</dbReference>
<dbReference type="AlphaFoldDB" id="F3ZXV4"/>